<name>A0ABN3UFG3_9ACTN</name>
<keyword evidence="3" id="KW-1185">Reference proteome</keyword>
<evidence type="ECO:0000256" key="1">
    <source>
        <dbReference type="SAM" id="Phobius"/>
    </source>
</evidence>
<keyword evidence="1" id="KW-0472">Membrane</keyword>
<proteinExistence type="predicted"/>
<keyword evidence="1" id="KW-1133">Transmembrane helix</keyword>
<evidence type="ECO:0000313" key="2">
    <source>
        <dbReference type="EMBL" id="GAA2731748.1"/>
    </source>
</evidence>
<accession>A0ABN3UFG3</accession>
<dbReference type="Proteomes" id="UP001501842">
    <property type="component" value="Unassembled WGS sequence"/>
</dbReference>
<evidence type="ECO:0000313" key="3">
    <source>
        <dbReference type="Proteomes" id="UP001501842"/>
    </source>
</evidence>
<reference evidence="2 3" key="1">
    <citation type="journal article" date="2019" name="Int. J. Syst. Evol. Microbiol.">
        <title>The Global Catalogue of Microorganisms (GCM) 10K type strain sequencing project: providing services to taxonomists for standard genome sequencing and annotation.</title>
        <authorList>
            <consortium name="The Broad Institute Genomics Platform"/>
            <consortium name="The Broad Institute Genome Sequencing Center for Infectious Disease"/>
            <person name="Wu L."/>
            <person name="Ma J."/>
        </authorList>
    </citation>
    <scope>NUCLEOTIDE SEQUENCE [LARGE SCALE GENOMIC DNA]</scope>
    <source>
        <strain evidence="2 3">JCM 8201</strain>
    </source>
</reference>
<comment type="caution">
    <text evidence="2">The sequence shown here is derived from an EMBL/GenBank/DDBJ whole genome shotgun (WGS) entry which is preliminary data.</text>
</comment>
<gene>
    <name evidence="2" type="ORF">GCM10010439_47960</name>
</gene>
<feature type="transmembrane region" description="Helical" evidence="1">
    <location>
        <begin position="16"/>
        <end position="34"/>
    </location>
</feature>
<keyword evidence="1" id="KW-0812">Transmembrane</keyword>
<dbReference type="RefSeq" id="WP_344452948.1">
    <property type="nucleotide sequence ID" value="NZ_BAAATZ010000020.1"/>
</dbReference>
<sequence length="76" mass="7751">MSGSAGGSHAGKAKSWVAVAIIFVGFVIGALGLPLNNWPLFWAGVAVIAVGGAVALYVRIMADVVVAVHHPDLNRS</sequence>
<feature type="transmembrane region" description="Helical" evidence="1">
    <location>
        <begin position="40"/>
        <end position="58"/>
    </location>
</feature>
<protein>
    <submittedName>
        <fullName evidence="2">Uncharacterized protein</fullName>
    </submittedName>
</protein>
<dbReference type="NCBIfam" id="NF041681">
    <property type="entry name" value="HGxxPAAW"/>
    <property type="match status" value="1"/>
</dbReference>
<dbReference type="EMBL" id="BAAATZ010000020">
    <property type="protein sequence ID" value="GAA2731748.1"/>
    <property type="molecule type" value="Genomic_DNA"/>
</dbReference>
<organism evidence="2 3">
    <name type="scientific">Actinocorallia aurantiaca</name>
    <dbReference type="NCBI Taxonomy" id="46204"/>
    <lineage>
        <taxon>Bacteria</taxon>
        <taxon>Bacillati</taxon>
        <taxon>Actinomycetota</taxon>
        <taxon>Actinomycetes</taxon>
        <taxon>Streptosporangiales</taxon>
        <taxon>Thermomonosporaceae</taxon>
        <taxon>Actinocorallia</taxon>
    </lineage>
</organism>